<organism evidence="1 2">
    <name type="scientific">Geodia barretti</name>
    <name type="common">Barrett's horny sponge</name>
    <dbReference type="NCBI Taxonomy" id="519541"/>
    <lineage>
        <taxon>Eukaryota</taxon>
        <taxon>Metazoa</taxon>
        <taxon>Porifera</taxon>
        <taxon>Demospongiae</taxon>
        <taxon>Heteroscleromorpha</taxon>
        <taxon>Tetractinellida</taxon>
        <taxon>Astrophorina</taxon>
        <taxon>Geodiidae</taxon>
        <taxon>Geodia</taxon>
    </lineage>
</organism>
<evidence type="ECO:0008006" key="3">
    <source>
        <dbReference type="Google" id="ProtNLM"/>
    </source>
</evidence>
<sequence>MIVGVDFSGAKADNATWVTQGRLEGQSLRIHSSRSMPRAELADLLASLPTETVAALDFPYSVPQQFAEFWVPKATEMPILWQEAAGMEYQEFLALRDEFCSQHGEPLRRGDLYFPECYSCLHKFNPNMVPMTFRGMQMLDRLWREGCRVPPLDDSGRTGPVLLESMPGAVINSFGLPHKGYKNGVRRHELRQQILAGLSTRSGVVLENLDEFREQHFIDWHPAPRRQYIISVSGNVEIELGDGTKHTFNPGDARLVEDLTGKGHITRVPGDTPSISAVIPLA</sequence>
<evidence type="ECO:0000313" key="2">
    <source>
        <dbReference type="Proteomes" id="UP001174909"/>
    </source>
</evidence>
<accession>A0AA35TFX6</accession>
<gene>
    <name evidence="1" type="ORF">GBAR_LOCUS25879</name>
</gene>
<reference evidence="1" key="1">
    <citation type="submission" date="2023-03" db="EMBL/GenBank/DDBJ databases">
        <authorList>
            <person name="Steffen K."/>
            <person name="Cardenas P."/>
        </authorList>
    </citation>
    <scope>NUCLEOTIDE SEQUENCE</scope>
</reference>
<protein>
    <recommendedName>
        <fullName evidence="3">DUF429 domain-containing protein</fullName>
    </recommendedName>
</protein>
<comment type="caution">
    <text evidence="1">The sequence shown here is derived from an EMBL/GenBank/DDBJ whole genome shotgun (WGS) entry which is preliminary data.</text>
</comment>
<dbReference type="SUPFAM" id="SSF51182">
    <property type="entry name" value="RmlC-like cupins"/>
    <property type="match status" value="1"/>
</dbReference>
<dbReference type="AlphaFoldDB" id="A0AA35TFX6"/>
<dbReference type="InterPro" id="IPR011051">
    <property type="entry name" value="RmlC_Cupin_sf"/>
</dbReference>
<keyword evidence="2" id="KW-1185">Reference proteome</keyword>
<dbReference type="Proteomes" id="UP001174909">
    <property type="component" value="Unassembled WGS sequence"/>
</dbReference>
<dbReference type="EMBL" id="CASHTH010003592">
    <property type="protein sequence ID" value="CAI8046801.1"/>
    <property type="molecule type" value="Genomic_DNA"/>
</dbReference>
<proteinExistence type="predicted"/>
<name>A0AA35TFX6_GEOBA</name>
<evidence type="ECO:0000313" key="1">
    <source>
        <dbReference type="EMBL" id="CAI8046801.1"/>
    </source>
</evidence>